<evidence type="ECO:0000313" key="2">
    <source>
        <dbReference type="Proteomes" id="UP000177506"/>
    </source>
</evidence>
<keyword evidence="2" id="KW-1185">Reference proteome</keyword>
<dbReference type="EMBL" id="MDZA01000210">
    <property type="protein sequence ID" value="OGX90019.1"/>
    <property type="molecule type" value="Genomic_DNA"/>
</dbReference>
<reference evidence="1 2" key="1">
    <citation type="submission" date="2016-08" db="EMBL/GenBank/DDBJ databases">
        <title>Hymenobacter coccineus sp. nov., Hymenobacter lapidarius sp. nov. and Hymenobacter glacialis sp. nov., isolated from Antarctic soil.</title>
        <authorList>
            <person name="Sedlacek I."/>
            <person name="Kralova S."/>
            <person name="Kyrova K."/>
            <person name="Maslanova I."/>
            <person name="Stankova E."/>
            <person name="Vrbovska V."/>
            <person name="Nemec M."/>
            <person name="Bartak M."/>
            <person name="Svec P."/>
            <person name="Busse H.-J."/>
            <person name="Pantucek R."/>
        </authorList>
    </citation>
    <scope>NUCLEOTIDE SEQUENCE [LARGE SCALE GENOMIC DNA]</scope>
    <source>
        <strain evidence="1 2">CCM 8649</strain>
    </source>
</reference>
<organism evidence="1 2">
    <name type="scientific">Hymenobacter coccineus</name>
    <dbReference type="NCBI Taxonomy" id="1908235"/>
    <lineage>
        <taxon>Bacteria</taxon>
        <taxon>Pseudomonadati</taxon>
        <taxon>Bacteroidota</taxon>
        <taxon>Cytophagia</taxon>
        <taxon>Cytophagales</taxon>
        <taxon>Hymenobacteraceae</taxon>
        <taxon>Hymenobacter</taxon>
    </lineage>
</organism>
<sequence>MSRLAHLDKLINDPDFQRRIQTEIRRKAAAYNSSIIYRDRQGRMLVEYPGSGQVYEQNAAQQLTLLSLQGQLVKGVTPIAKTEADQVQTT</sequence>
<dbReference type="OrthoDB" id="886102at2"/>
<dbReference type="AlphaFoldDB" id="A0A1G1TGM9"/>
<dbReference type="RefSeq" id="WP_070743978.1">
    <property type="nucleotide sequence ID" value="NZ_MDZA01000210.1"/>
</dbReference>
<accession>A0A1G1TGM9</accession>
<proteinExistence type="predicted"/>
<protein>
    <submittedName>
        <fullName evidence="1">Uncharacterized protein</fullName>
    </submittedName>
</protein>
<evidence type="ECO:0000313" key="1">
    <source>
        <dbReference type="EMBL" id="OGX90019.1"/>
    </source>
</evidence>
<dbReference type="Proteomes" id="UP000177506">
    <property type="component" value="Unassembled WGS sequence"/>
</dbReference>
<comment type="caution">
    <text evidence="1">The sequence shown here is derived from an EMBL/GenBank/DDBJ whole genome shotgun (WGS) entry which is preliminary data.</text>
</comment>
<gene>
    <name evidence="1" type="ORF">BEN49_07755</name>
</gene>
<name>A0A1G1TGM9_9BACT</name>